<dbReference type="KEGG" id="pai:PAE1857"/>
<dbReference type="InParanoid" id="Q8ZWC6"/>
<dbReference type="AlphaFoldDB" id="Q8ZWC6"/>
<dbReference type="GeneID" id="59369477"/>
<proteinExistence type="predicted"/>
<dbReference type="EnsemblBacteria" id="AAL63776">
    <property type="protein sequence ID" value="AAL63776"/>
    <property type="gene ID" value="PAE1857"/>
</dbReference>
<reference evidence="1 2" key="1">
    <citation type="journal article" date="2002" name="Proc. Natl. Acad. Sci. U.S.A.">
        <title>Genome sequence of the hyperthermophilic crenarchaeon Pyrobaculum aerophilum.</title>
        <authorList>
            <person name="Fitz-Gibbon S.T."/>
            <person name="Ladner H."/>
            <person name="Kim U.J."/>
            <person name="Stetter K.O."/>
            <person name="Simon M.I."/>
            <person name="Miller J.H."/>
        </authorList>
    </citation>
    <scope>NUCLEOTIDE SEQUENCE [LARGE SCALE GENOMIC DNA]</scope>
    <source>
        <strain evidence="2">ATCC 51768 / DSM 7523 / JCM 9630 / CIP 104966 / NBRC 100827 / IM2</strain>
    </source>
</reference>
<organism evidence="1 2">
    <name type="scientific">Pyrobaculum aerophilum (strain ATCC 51768 / DSM 7523 / JCM 9630 / CIP 104966 / NBRC 100827 / IM2)</name>
    <dbReference type="NCBI Taxonomy" id="178306"/>
    <lineage>
        <taxon>Archaea</taxon>
        <taxon>Thermoproteota</taxon>
        <taxon>Thermoprotei</taxon>
        <taxon>Thermoproteales</taxon>
        <taxon>Thermoproteaceae</taxon>
        <taxon>Pyrobaculum</taxon>
    </lineage>
</organism>
<dbReference type="PATRIC" id="fig|178306.9.peg.1371"/>
<sequence length="344" mass="38065">MIPDVVICVSFEEEGGRVSLQPVAGVRRTGFRFEPRAAASGAFIKRIDAEGVVLFTGGDSNHSVVFPLPDGTYLLYDEAGPPPLVDYPSPPLPALDDFGNVHWTRFIGDISAEYNDRYYAILPGGNTAFVYEWTGPPTGLSISEGIDFYAAVLLSIRYKDECLREYLKQRTLQLTNKECNPRIRQVLSGLDPRFPGSGRLVGEEFRIVEPDNDYLRLVGRGGDEYIAWDFVLGTLDSGEWIIMADDGLYTAVREGSRVVVKEPYRGSLIDVRGPPTAYKYPVVPTRTFKHAELYGANVTYDATLLKWPLSGLLKEVALRFNFKGVVHTSGSSVITCDLGYADSL</sequence>
<evidence type="ECO:0000313" key="2">
    <source>
        <dbReference type="Proteomes" id="UP000002439"/>
    </source>
</evidence>
<keyword evidence="2" id="KW-1185">Reference proteome</keyword>
<gene>
    <name evidence="1" type="ordered locus">PAE1857</name>
</gene>
<name>Q8ZWC6_PYRAE</name>
<dbReference type="HOGENOM" id="CLU_805654_0_0_2"/>
<dbReference type="EMBL" id="AE009441">
    <property type="protein sequence ID" value="AAL63776.1"/>
    <property type="molecule type" value="Genomic_DNA"/>
</dbReference>
<evidence type="ECO:0000313" key="1">
    <source>
        <dbReference type="EMBL" id="AAL63776.1"/>
    </source>
</evidence>
<accession>Q8ZWC6</accession>
<protein>
    <submittedName>
        <fullName evidence="1">Conserved within P. aerophilum</fullName>
    </submittedName>
</protein>
<dbReference type="Proteomes" id="UP000002439">
    <property type="component" value="Chromosome"/>
</dbReference>
<dbReference type="eggNOG" id="arCOG07834">
    <property type="taxonomic scope" value="Archaea"/>
</dbReference>
<dbReference type="STRING" id="178306.PAE1857"/>
<dbReference type="RefSeq" id="WP_011008247.1">
    <property type="nucleotide sequence ID" value="NC_003364.1"/>
</dbReference>